<organism evidence="1 2">
    <name type="scientific">Intrasporangium calvum</name>
    <dbReference type="NCBI Taxonomy" id="53358"/>
    <lineage>
        <taxon>Bacteria</taxon>
        <taxon>Bacillati</taxon>
        <taxon>Actinomycetota</taxon>
        <taxon>Actinomycetes</taxon>
        <taxon>Micrococcales</taxon>
        <taxon>Intrasporangiaceae</taxon>
        <taxon>Intrasporangium</taxon>
    </lineage>
</organism>
<evidence type="ECO:0000313" key="2">
    <source>
        <dbReference type="Proteomes" id="UP001150259"/>
    </source>
</evidence>
<comment type="caution">
    <text evidence="1">The sequence shown here is derived from an EMBL/GenBank/DDBJ whole genome shotgun (WGS) entry which is preliminary data.</text>
</comment>
<protein>
    <submittedName>
        <fullName evidence="1">Uncharacterized protein</fullName>
    </submittedName>
</protein>
<accession>A0ABT5GH37</accession>
<dbReference type="EMBL" id="JAPFQL010000037">
    <property type="protein sequence ID" value="MDC5697566.1"/>
    <property type="molecule type" value="Genomic_DNA"/>
</dbReference>
<dbReference type="Proteomes" id="UP001150259">
    <property type="component" value="Unassembled WGS sequence"/>
</dbReference>
<gene>
    <name evidence="1" type="ORF">OO014_09880</name>
</gene>
<name>A0ABT5GH37_9MICO</name>
<dbReference type="RefSeq" id="WP_272462143.1">
    <property type="nucleotide sequence ID" value="NZ_JAPFQL010000037.1"/>
</dbReference>
<reference evidence="1 2" key="1">
    <citation type="submission" date="2022-11" db="EMBL/GenBank/DDBJ databases">
        <title>Anaerobic phenanthrene biodegradation by a DNRA strain PheN6.</title>
        <authorList>
            <person name="Zhang Z."/>
        </authorList>
    </citation>
    <scope>NUCLEOTIDE SEQUENCE [LARGE SCALE GENOMIC DNA]</scope>
    <source>
        <strain evidence="1 2">PheN6</strain>
    </source>
</reference>
<proteinExistence type="predicted"/>
<keyword evidence="2" id="KW-1185">Reference proteome</keyword>
<evidence type="ECO:0000313" key="1">
    <source>
        <dbReference type="EMBL" id="MDC5697566.1"/>
    </source>
</evidence>
<sequence>MSHPVMFDAHDPDCLRLRDICLALGASPPDRVDWSEIAELVDASYRLTAPARLVKELDSRA</sequence>